<keyword evidence="2" id="KW-0812">Transmembrane</keyword>
<feature type="transmembrane region" description="Helical" evidence="2">
    <location>
        <begin position="433"/>
        <end position="458"/>
    </location>
</feature>
<evidence type="ECO:0000256" key="2">
    <source>
        <dbReference type="SAM" id="Phobius"/>
    </source>
</evidence>
<dbReference type="NCBIfam" id="TIGR01760">
    <property type="entry name" value="tape_meas_TP901"/>
    <property type="match status" value="1"/>
</dbReference>
<gene>
    <name evidence="4" type="ORF">RN51_03321</name>
</gene>
<protein>
    <submittedName>
        <fullName evidence="4">Phage-related minor tail protein</fullName>
    </submittedName>
</protein>
<feature type="domain" description="Phage tail tape measure protein" evidence="3">
    <location>
        <begin position="95"/>
        <end position="295"/>
    </location>
</feature>
<feature type="transmembrane region" description="Helical" evidence="2">
    <location>
        <begin position="387"/>
        <end position="413"/>
    </location>
</feature>
<feature type="transmembrane region" description="Helical" evidence="2">
    <location>
        <begin position="44"/>
        <end position="68"/>
    </location>
</feature>
<keyword evidence="2" id="KW-1133">Transmembrane helix</keyword>
<sequence length="941" mass="97962">MGERITKVVLQAEIDQFDRNMKQATGSVKTLAAEGKKLEETHRAMTMIGTGMLAAGAAIAAGVGVAIAKYAEFDQAMSHVAATGDDARQNMDALRDAALDAGAKTVFSATESANAIEELAKAGLSAKDILGGGLKGSLDLAAAGGLEVADAAGIAATALKVFNLRGEDMSHVADLLAAGAGKAMGDVSDLSAALQQGGQVAAATGLTIEETTATLAAFASQGLLGSDAGTSFKTMLQRLTPQSAEAAAKMKELGISAYDASGNFVGMEKFAGNLQTALKDLTPEQRNAALSIMFGSDAVRAANVIYKEGESGIRNWISAVDDQGYAAEVAATRLDNLLGDWEQFTGALDTAFISMGEGANGPLRDLVQGLTGLVDGFNGLPEGGKQAVLWVGLITAGVGLLGGAALVAIPKLAALKIAMETLGVSGATTRAGLVRFASFMTGPWGIALVAATAVITTIKVELDKLKTSTEVFQNVIKNAKSADELFAASDSALPFLSRIKEATASVEVFQEKLDIINNNKFLLGLDGAASTLQKNLQDIGHELSTMADTDAPAAAQSFRMLTDQMTDSKQGQIDLLNTMSEYRDALVKQATAQGVDVITNGKQIDMNALLAFALSDTADATGQATQATSELEAATQEAVGELDDMKRALDEVAGKAMDMAAAHDDALGSINALADAAAAEGVTFGGTNDASIRFRDSIREVEQAHRDSAEAILANGGTLQDAQAEWESGRQKVIEMIAAKTGDIEAAKAWADQNLGSSAQVVGALGNVSNAINNIPKPKPIILTVDTSPAMRGIDQFITQQSNRVIRVRVAADGGSIQMGSFNVSPNENGNLYTYRQFANGGMSSGIYPGGAEIHKFAERTLPWEAYISPKSDQRQQNYGTWLEVGNRLGFSQPQAAPVAAGNSYQFGDIYGLDEGLIVDAIDKKVRRANQVAGVRRTVGD</sequence>
<keyword evidence="1" id="KW-1188">Viral release from host cell</keyword>
<dbReference type="Proteomes" id="UP000033725">
    <property type="component" value="Unassembled WGS sequence"/>
</dbReference>
<dbReference type="PANTHER" id="PTHR37813">
    <property type="entry name" value="FELS-2 PROPHAGE PROTEIN"/>
    <property type="match status" value="1"/>
</dbReference>
<proteinExistence type="predicted"/>
<evidence type="ECO:0000313" key="5">
    <source>
        <dbReference type="Proteomes" id="UP000033725"/>
    </source>
</evidence>
<organism evidence="4 5">
    <name type="scientific">Microbacterium oxydans</name>
    <dbReference type="NCBI Taxonomy" id="82380"/>
    <lineage>
        <taxon>Bacteria</taxon>
        <taxon>Bacillati</taxon>
        <taxon>Actinomycetota</taxon>
        <taxon>Actinomycetes</taxon>
        <taxon>Micrococcales</taxon>
        <taxon>Microbacteriaceae</taxon>
        <taxon>Microbacterium</taxon>
    </lineage>
</organism>
<dbReference type="Pfam" id="PF10145">
    <property type="entry name" value="PhageMin_Tail"/>
    <property type="match status" value="1"/>
</dbReference>
<dbReference type="PANTHER" id="PTHR37813:SF1">
    <property type="entry name" value="FELS-2 PROPHAGE PROTEIN"/>
    <property type="match status" value="1"/>
</dbReference>
<evidence type="ECO:0000313" key="4">
    <source>
        <dbReference type="EMBL" id="KJL18487.1"/>
    </source>
</evidence>
<dbReference type="InterPro" id="IPR010090">
    <property type="entry name" value="Phage_tape_meas"/>
</dbReference>
<dbReference type="AlphaFoldDB" id="A0A0F0KC44"/>
<keyword evidence="2" id="KW-0472">Membrane</keyword>
<dbReference type="RefSeq" id="WP_052674758.1">
    <property type="nucleotide sequence ID" value="NZ_JYIV01000030.1"/>
</dbReference>
<accession>A0A0F0KC44</accession>
<reference evidence="4 5" key="1">
    <citation type="submission" date="2015-02" db="EMBL/GenBank/DDBJ databases">
        <title>Draft genome sequences of ten Microbacterium spp. with emphasis on heavy metal contaminated environments.</title>
        <authorList>
            <person name="Corretto E."/>
        </authorList>
    </citation>
    <scope>NUCLEOTIDE SEQUENCE [LARGE SCALE GENOMIC DNA]</scope>
    <source>
        <strain evidence="4 5">BEL163</strain>
    </source>
</reference>
<comment type="caution">
    <text evidence="4">The sequence shown here is derived from an EMBL/GenBank/DDBJ whole genome shotgun (WGS) entry which is preliminary data.</text>
</comment>
<evidence type="ECO:0000256" key="1">
    <source>
        <dbReference type="ARBA" id="ARBA00022612"/>
    </source>
</evidence>
<name>A0A0F0KC44_9MICO</name>
<dbReference type="PATRIC" id="fig|82380.10.peg.3329"/>
<dbReference type="OrthoDB" id="2183194at2"/>
<dbReference type="EMBL" id="JYIV01000030">
    <property type="protein sequence ID" value="KJL18487.1"/>
    <property type="molecule type" value="Genomic_DNA"/>
</dbReference>
<evidence type="ECO:0000259" key="3">
    <source>
        <dbReference type="Pfam" id="PF10145"/>
    </source>
</evidence>